<gene>
    <name evidence="2" type="ORF">CDAR_530371</name>
</gene>
<proteinExistence type="predicted"/>
<reference evidence="2 3" key="1">
    <citation type="submission" date="2021-06" db="EMBL/GenBank/DDBJ databases">
        <title>Caerostris darwini draft genome.</title>
        <authorList>
            <person name="Kono N."/>
            <person name="Arakawa K."/>
        </authorList>
    </citation>
    <scope>NUCLEOTIDE SEQUENCE [LARGE SCALE GENOMIC DNA]</scope>
</reference>
<comment type="caution">
    <text evidence="2">The sequence shown here is derived from an EMBL/GenBank/DDBJ whole genome shotgun (WGS) entry which is preliminary data.</text>
</comment>
<accession>A0AAV4NKA2</accession>
<dbReference type="EMBL" id="BPLQ01001706">
    <property type="protein sequence ID" value="GIX84146.1"/>
    <property type="molecule type" value="Genomic_DNA"/>
</dbReference>
<keyword evidence="3" id="KW-1185">Reference proteome</keyword>
<dbReference type="AlphaFoldDB" id="A0AAV4NKA2"/>
<name>A0AAV4NKA2_9ARAC</name>
<feature type="chain" id="PRO_5043921197" evidence="1">
    <location>
        <begin position="20"/>
        <end position="109"/>
    </location>
</feature>
<protein>
    <submittedName>
        <fullName evidence="2">Uncharacterized protein</fullName>
    </submittedName>
</protein>
<sequence>MSWPSLTLLYLCFATNVSPRLCAQGHPVTSRGQQRIIQDSQEMLKFLQACVLKDNAGNVHDVKCQDMLSKGTVEDISRRLFSEPITAQRTRIGQDIPFQKIALYCRKNK</sequence>
<evidence type="ECO:0000313" key="3">
    <source>
        <dbReference type="Proteomes" id="UP001054837"/>
    </source>
</evidence>
<evidence type="ECO:0000313" key="2">
    <source>
        <dbReference type="EMBL" id="GIX84146.1"/>
    </source>
</evidence>
<keyword evidence="1" id="KW-0732">Signal</keyword>
<dbReference type="Proteomes" id="UP001054837">
    <property type="component" value="Unassembled WGS sequence"/>
</dbReference>
<feature type="signal peptide" evidence="1">
    <location>
        <begin position="1"/>
        <end position="19"/>
    </location>
</feature>
<evidence type="ECO:0000256" key="1">
    <source>
        <dbReference type="SAM" id="SignalP"/>
    </source>
</evidence>
<organism evidence="2 3">
    <name type="scientific">Caerostris darwini</name>
    <dbReference type="NCBI Taxonomy" id="1538125"/>
    <lineage>
        <taxon>Eukaryota</taxon>
        <taxon>Metazoa</taxon>
        <taxon>Ecdysozoa</taxon>
        <taxon>Arthropoda</taxon>
        <taxon>Chelicerata</taxon>
        <taxon>Arachnida</taxon>
        <taxon>Araneae</taxon>
        <taxon>Araneomorphae</taxon>
        <taxon>Entelegynae</taxon>
        <taxon>Araneoidea</taxon>
        <taxon>Araneidae</taxon>
        <taxon>Caerostris</taxon>
    </lineage>
</organism>